<dbReference type="EMBL" id="SRZC01000002">
    <property type="protein sequence ID" value="TGX83831.1"/>
    <property type="molecule type" value="Genomic_DNA"/>
</dbReference>
<comment type="caution">
    <text evidence="1">The sequence shown here is derived from an EMBL/GenBank/DDBJ whole genome shotgun (WGS) entry which is preliminary data.</text>
</comment>
<reference evidence="1" key="1">
    <citation type="submission" date="2019-04" db="EMBL/GenBank/DDBJ databases">
        <title>Microbes associate with the intestines of laboratory mice.</title>
        <authorList>
            <person name="Navarre W."/>
            <person name="Wong E."/>
            <person name="Huang K."/>
            <person name="Tropini C."/>
            <person name="Ng K."/>
            <person name="Yu B."/>
        </authorList>
    </citation>
    <scope>NUCLEOTIDE SEQUENCE</scope>
    <source>
        <strain evidence="1">NM73_A23</strain>
    </source>
</reference>
<sequence>MQTECIKSLLLLLRCSLSYAKIMQTECIKSLLLLLRCSLSYAKVVNIFRESYILRYFFR</sequence>
<accession>A0AC61QTB5</accession>
<keyword evidence="2" id="KW-1185">Reference proteome</keyword>
<protein>
    <submittedName>
        <fullName evidence="1">Uncharacterized protein</fullName>
    </submittedName>
</protein>
<name>A0AC61QTB5_9BACT</name>
<evidence type="ECO:0000313" key="1">
    <source>
        <dbReference type="EMBL" id="TGX83831.1"/>
    </source>
</evidence>
<gene>
    <name evidence="1" type="ORF">E5358_01230</name>
</gene>
<proteinExistence type="predicted"/>
<dbReference type="Proteomes" id="UP000308886">
    <property type="component" value="Unassembled WGS sequence"/>
</dbReference>
<organism evidence="1 2">
    <name type="scientific">Palleniella muris</name>
    <dbReference type="NCBI Taxonomy" id="3038145"/>
    <lineage>
        <taxon>Bacteria</taxon>
        <taxon>Pseudomonadati</taxon>
        <taxon>Bacteroidota</taxon>
        <taxon>Bacteroidia</taxon>
        <taxon>Bacteroidales</taxon>
        <taxon>Prevotellaceae</taxon>
        <taxon>Palleniella</taxon>
    </lineage>
</organism>
<evidence type="ECO:0000313" key="2">
    <source>
        <dbReference type="Proteomes" id="UP000308886"/>
    </source>
</evidence>